<dbReference type="InterPro" id="IPR041698">
    <property type="entry name" value="Methyltransf_25"/>
</dbReference>
<sequence length="239" mass="25769">MPLLSSLRDRNRQPEVMDQPDLDPDAHKDALRGLARINRWSRSAEILWPAIASLARANPDRTVRVLDVATGSGDVPIRLAGWATRAGICNLAFAGCDVSETALAIARTAAVQAGNAVEFFRHDAVADALPAGFDAVTCSLFLHHLDQADAETLLGRLRKAAARLVLVNDLVRSRAGFVMVWLASRALTRSPVVHVDGPLSVRAALTIPEARELATRAGMAGAVIESRWPCRFLLTWGPS</sequence>
<protein>
    <recommendedName>
        <fullName evidence="5">Methyltransferase domain-containing protein</fullName>
    </recommendedName>
</protein>
<dbReference type="AlphaFoldDB" id="A0A225DH05"/>
<organism evidence="6 7">
    <name type="scientific">Fimbriiglobus ruber</name>
    <dbReference type="NCBI Taxonomy" id="1908690"/>
    <lineage>
        <taxon>Bacteria</taxon>
        <taxon>Pseudomonadati</taxon>
        <taxon>Planctomycetota</taxon>
        <taxon>Planctomycetia</taxon>
        <taxon>Gemmatales</taxon>
        <taxon>Gemmataceae</taxon>
        <taxon>Fimbriiglobus</taxon>
    </lineage>
</organism>
<evidence type="ECO:0000256" key="3">
    <source>
        <dbReference type="ARBA" id="ARBA00022691"/>
    </source>
</evidence>
<evidence type="ECO:0000313" key="7">
    <source>
        <dbReference type="Proteomes" id="UP000214646"/>
    </source>
</evidence>
<keyword evidence="7" id="KW-1185">Reference proteome</keyword>
<dbReference type="GO" id="GO:0032259">
    <property type="term" value="P:methylation"/>
    <property type="evidence" value="ECO:0007669"/>
    <property type="project" value="UniProtKB-KW"/>
</dbReference>
<dbReference type="SUPFAM" id="SSF53335">
    <property type="entry name" value="S-adenosyl-L-methionine-dependent methyltransferases"/>
    <property type="match status" value="1"/>
</dbReference>
<comment type="caution">
    <text evidence="6">The sequence shown here is derived from an EMBL/GenBank/DDBJ whole genome shotgun (WGS) entry which is preliminary data.</text>
</comment>
<gene>
    <name evidence="6" type="ORF">FRUB_09042</name>
</gene>
<dbReference type="PANTHER" id="PTHR43464">
    <property type="entry name" value="METHYLTRANSFERASE"/>
    <property type="match status" value="1"/>
</dbReference>
<accession>A0A225DH05</accession>
<dbReference type="CDD" id="cd02440">
    <property type="entry name" value="AdoMet_MTases"/>
    <property type="match status" value="1"/>
</dbReference>
<keyword evidence="2" id="KW-0808">Transferase</keyword>
<dbReference type="Pfam" id="PF13649">
    <property type="entry name" value="Methyltransf_25"/>
    <property type="match status" value="1"/>
</dbReference>
<proteinExistence type="predicted"/>
<evidence type="ECO:0000256" key="2">
    <source>
        <dbReference type="ARBA" id="ARBA00022679"/>
    </source>
</evidence>
<dbReference type="RefSeq" id="WP_088259475.1">
    <property type="nucleotide sequence ID" value="NZ_NIDE01000017.1"/>
</dbReference>
<dbReference type="InterPro" id="IPR029063">
    <property type="entry name" value="SAM-dependent_MTases_sf"/>
</dbReference>
<dbReference type="GO" id="GO:0008168">
    <property type="term" value="F:methyltransferase activity"/>
    <property type="evidence" value="ECO:0007669"/>
    <property type="project" value="UniProtKB-KW"/>
</dbReference>
<feature type="region of interest" description="Disordered" evidence="4">
    <location>
        <begin position="1"/>
        <end position="25"/>
    </location>
</feature>
<dbReference type="Proteomes" id="UP000214646">
    <property type="component" value="Unassembled WGS sequence"/>
</dbReference>
<evidence type="ECO:0000256" key="1">
    <source>
        <dbReference type="ARBA" id="ARBA00022603"/>
    </source>
</evidence>
<dbReference type="OrthoDB" id="9800454at2"/>
<feature type="domain" description="Methyltransferase" evidence="5">
    <location>
        <begin position="65"/>
        <end position="159"/>
    </location>
</feature>
<reference evidence="7" key="1">
    <citation type="submission" date="2017-06" db="EMBL/GenBank/DDBJ databases">
        <title>Genome analysis of Fimbriiglobus ruber SP5, the first member of the order Planctomycetales with confirmed chitinolytic capability.</title>
        <authorList>
            <person name="Ravin N.V."/>
            <person name="Rakitin A.L."/>
            <person name="Ivanova A.A."/>
            <person name="Beletsky A.V."/>
            <person name="Kulichevskaya I.S."/>
            <person name="Mardanov A.V."/>
            <person name="Dedysh S.N."/>
        </authorList>
    </citation>
    <scope>NUCLEOTIDE SEQUENCE [LARGE SCALE GENOMIC DNA]</scope>
    <source>
        <strain evidence="7">SP5</strain>
    </source>
</reference>
<dbReference type="Gene3D" id="3.40.50.150">
    <property type="entry name" value="Vaccinia Virus protein VP39"/>
    <property type="match status" value="1"/>
</dbReference>
<dbReference type="PANTHER" id="PTHR43464:SF19">
    <property type="entry name" value="UBIQUINONE BIOSYNTHESIS O-METHYLTRANSFERASE, MITOCHONDRIAL"/>
    <property type="match status" value="1"/>
</dbReference>
<name>A0A225DH05_9BACT</name>
<keyword evidence="1" id="KW-0489">Methyltransferase</keyword>
<keyword evidence="3" id="KW-0949">S-adenosyl-L-methionine</keyword>
<evidence type="ECO:0000256" key="4">
    <source>
        <dbReference type="SAM" id="MobiDB-lite"/>
    </source>
</evidence>
<dbReference type="EMBL" id="NIDE01000017">
    <property type="protein sequence ID" value="OWK36479.1"/>
    <property type="molecule type" value="Genomic_DNA"/>
</dbReference>
<evidence type="ECO:0000259" key="5">
    <source>
        <dbReference type="Pfam" id="PF13649"/>
    </source>
</evidence>
<evidence type="ECO:0000313" key="6">
    <source>
        <dbReference type="EMBL" id="OWK36479.1"/>
    </source>
</evidence>